<gene>
    <name evidence="1" type="ORF">ABZ510_14625</name>
</gene>
<dbReference type="RefSeq" id="WP_356954018.1">
    <property type="nucleotide sequence ID" value="NZ_JBEYBD010000001.1"/>
</dbReference>
<name>A0ABV2WQE2_9NOCA</name>
<dbReference type="Gene3D" id="3.40.50.720">
    <property type="entry name" value="NAD(P)-binding Rossmann-like Domain"/>
    <property type="match status" value="1"/>
</dbReference>
<dbReference type="Proteomes" id="UP001550628">
    <property type="component" value="Unassembled WGS sequence"/>
</dbReference>
<sequence>MSADIAICGLGPAGRALAHRCLARGKTVLVVDPNPRRVWRATYAAWSDELPDWLDGSVVAATVARPRAHGLRDHTISRAYSVLDTALLQQSLDLTGATVVPGRAVALDRRTVTLDSGRVLRAGRVVDARGLRRRPGRAEQTAYGLKLARDTASEPALFMDWRPDNGAAPGATPSFLYAVPLGADAVLYEETCLVGAPALTQEELARRLHRRLRARHIATAGDEPVERVRFPVAGGRPGAGRFGAAGGYLHPATGYSVAAALTAAESVAAGGSGWTTAARAVHRLRQAGLRALLALPPTEIPRFFDAFFDLDIELQRAYLSRRDDPIGMLTAMSGLFFGLPGPVRTRLAAATLGLRPISPRGSGSVIME</sequence>
<dbReference type="InterPro" id="IPR036188">
    <property type="entry name" value="FAD/NAD-bd_sf"/>
</dbReference>
<dbReference type="Pfam" id="PF05834">
    <property type="entry name" value="Lycopene_cycl"/>
    <property type="match status" value="1"/>
</dbReference>
<reference evidence="1 2" key="1">
    <citation type="submission" date="2024-06" db="EMBL/GenBank/DDBJ databases">
        <title>The Natural Products Discovery Center: Release of the First 8490 Sequenced Strains for Exploring Actinobacteria Biosynthetic Diversity.</title>
        <authorList>
            <person name="Kalkreuter E."/>
            <person name="Kautsar S.A."/>
            <person name="Yang D."/>
            <person name="Bader C.D."/>
            <person name="Teijaro C.N."/>
            <person name="Fluegel L."/>
            <person name="Davis C.M."/>
            <person name="Simpson J.R."/>
            <person name="Lauterbach L."/>
            <person name="Steele A.D."/>
            <person name="Gui C."/>
            <person name="Meng S."/>
            <person name="Li G."/>
            <person name="Viehrig K."/>
            <person name="Ye F."/>
            <person name="Su P."/>
            <person name="Kiefer A.F."/>
            <person name="Nichols A."/>
            <person name="Cepeda A.J."/>
            <person name="Yan W."/>
            <person name="Fan B."/>
            <person name="Jiang Y."/>
            <person name="Adhikari A."/>
            <person name="Zheng C.-J."/>
            <person name="Schuster L."/>
            <person name="Cowan T.M."/>
            <person name="Smanski M.J."/>
            <person name="Chevrette M.G."/>
            <person name="De Carvalho L.P.S."/>
            <person name="Shen B."/>
        </authorList>
    </citation>
    <scope>NUCLEOTIDE SEQUENCE [LARGE SCALE GENOMIC DNA]</scope>
    <source>
        <strain evidence="1 2">NPDC019708</strain>
    </source>
</reference>
<dbReference type="PANTHER" id="PTHR39757:SF5">
    <property type="entry name" value="OS02G0190600 PROTEIN"/>
    <property type="match status" value="1"/>
</dbReference>
<dbReference type="EMBL" id="JBEYBF010000008">
    <property type="protein sequence ID" value="MEU1953096.1"/>
    <property type="molecule type" value="Genomic_DNA"/>
</dbReference>
<organism evidence="1 2">
    <name type="scientific">Nocardia rhamnosiphila</name>
    <dbReference type="NCBI Taxonomy" id="426716"/>
    <lineage>
        <taxon>Bacteria</taxon>
        <taxon>Bacillati</taxon>
        <taxon>Actinomycetota</taxon>
        <taxon>Actinomycetes</taxon>
        <taxon>Mycobacteriales</taxon>
        <taxon>Nocardiaceae</taxon>
        <taxon>Nocardia</taxon>
    </lineage>
</organism>
<comment type="caution">
    <text evidence="1">The sequence shown here is derived from an EMBL/GenBank/DDBJ whole genome shotgun (WGS) entry which is preliminary data.</text>
</comment>
<dbReference type="PANTHER" id="PTHR39757">
    <property type="match status" value="1"/>
</dbReference>
<dbReference type="SUPFAM" id="SSF51905">
    <property type="entry name" value="FAD/NAD(P)-binding domain"/>
    <property type="match status" value="1"/>
</dbReference>
<evidence type="ECO:0000313" key="2">
    <source>
        <dbReference type="Proteomes" id="UP001550628"/>
    </source>
</evidence>
<evidence type="ECO:0000313" key="1">
    <source>
        <dbReference type="EMBL" id="MEU1953096.1"/>
    </source>
</evidence>
<proteinExistence type="predicted"/>
<keyword evidence="2" id="KW-1185">Reference proteome</keyword>
<accession>A0ABV2WQE2</accession>
<protein>
    <submittedName>
        <fullName evidence="1">Lycopene cyclase family protein</fullName>
    </submittedName>
</protein>